<dbReference type="Gene3D" id="1.25.40.420">
    <property type="match status" value="1"/>
</dbReference>
<dbReference type="EMBL" id="UYRU01082935">
    <property type="protein sequence ID" value="VDN32927.1"/>
    <property type="molecule type" value="Genomic_DNA"/>
</dbReference>
<dbReference type="PANTHER" id="PTHR45632:SF5">
    <property type="entry name" value="KELCH-LIKE PROTEIN 22"/>
    <property type="match status" value="1"/>
</dbReference>
<dbReference type="Proteomes" id="UP000281553">
    <property type="component" value="Unassembled WGS sequence"/>
</dbReference>
<gene>
    <name evidence="2" type="ORF">DILT_LOCUS16106</name>
</gene>
<proteinExistence type="predicted"/>
<keyword evidence="3" id="KW-1185">Reference proteome</keyword>
<dbReference type="OrthoDB" id="6122406at2759"/>
<name>A0A3P7NEC6_DIBLA</name>
<dbReference type="SMART" id="SM00875">
    <property type="entry name" value="BACK"/>
    <property type="match status" value="1"/>
</dbReference>
<reference evidence="2 3" key="1">
    <citation type="submission" date="2018-11" db="EMBL/GenBank/DDBJ databases">
        <authorList>
            <consortium name="Pathogen Informatics"/>
        </authorList>
    </citation>
    <scope>NUCLEOTIDE SEQUENCE [LARGE SCALE GENOMIC DNA]</scope>
</reference>
<protein>
    <recommendedName>
        <fullName evidence="1">BACK domain-containing protein</fullName>
    </recommendedName>
</protein>
<dbReference type="InterPro" id="IPR011705">
    <property type="entry name" value="BACK"/>
</dbReference>
<feature type="domain" description="BACK" evidence="1">
    <location>
        <begin position="24"/>
        <end position="130"/>
    </location>
</feature>
<organism evidence="2 3">
    <name type="scientific">Dibothriocephalus latus</name>
    <name type="common">Fish tapeworm</name>
    <name type="synonym">Diphyllobothrium latum</name>
    <dbReference type="NCBI Taxonomy" id="60516"/>
    <lineage>
        <taxon>Eukaryota</taxon>
        <taxon>Metazoa</taxon>
        <taxon>Spiralia</taxon>
        <taxon>Lophotrochozoa</taxon>
        <taxon>Platyhelminthes</taxon>
        <taxon>Cestoda</taxon>
        <taxon>Eucestoda</taxon>
        <taxon>Diphyllobothriidea</taxon>
        <taxon>Diphyllobothriidae</taxon>
        <taxon>Dibothriocephalus</taxon>
    </lineage>
</organism>
<evidence type="ECO:0000313" key="3">
    <source>
        <dbReference type="Proteomes" id="UP000281553"/>
    </source>
</evidence>
<dbReference type="PANTHER" id="PTHR45632">
    <property type="entry name" value="LD33804P"/>
    <property type="match status" value="1"/>
</dbReference>
<accession>A0A3P7NEC6</accession>
<sequence>MVTLPILENWGIQFLLSTVNTEDLTKTWDFAKSFNIGILMDACLPGMKAQFESFIYSDSFVSLSADTLLTLLQSDNLGVSSEEQVVAAISRWLCPCGEINEQRLQQHVPEMLREVQWQQTSSQFLSRLLDAHPIFQKSAKCSRLMAQVLNWIAAEDKNETPCPYHQHQRPPPSIFIFGKDINGKASSVLRFNPQMKNEERVPDMEHHGGATYSVVGGELIGLCIC</sequence>
<evidence type="ECO:0000313" key="2">
    <source>
        <dbReference type="EMBL" id="VDN32927.1"/>
    </source>
</evidence>
<dbReference type="AlphaFoldDB" id="A0A3P7NEC6"/>
<dbReference type="Pfam" id="PF07707">
    <property type="entry name" value="BACK"/>
    <property type="match status" value="1"/>
</dbReference>
<evidence type="ECO:0000259" key="1">
    <source>
        <dbReference type="SMART" id="SM00875"/>
    </source>
</evidence>